<accession>A0A4S4ATY5</accession>
<organism evidence="3 4">
    <name type="scientific">Pseudothauera rhizosphaerae</name>
    <dbReference type="NCBI Taxonomy" id="2565932"/>
    <lineage>
        <taxon>Bacteria</taxon>
        <taxon>Pseudomonadati</taxon>
        <taxon>Pseudomonadota</taxon>
        <taxon>Betaproteobacteria</taxon>
        <taxon>Rhodocyclales</taxon>
        <taxon>Zoogloeaceae</taxon>
        <taxon>Pseudothauera</taxon>
    </lineage>
</organism>
<dbReference type="Pfam" id="PF17251">
    <property type="entry name" value="Pom"/>
    <property type="match status" value="1"/>
</dbReference>
<evidence type="ECO:0000256" key="1">
    <source>
        <dbReference type="SAM" id="SignalP"/>
    </source>
</evidence>
<comment type="caution">
    <text evidence="3">The sequence shown here is derived from an EMBL/GenBank/DDBJ whole genome shotgun (WGS) entry which is preliminary data.</text>
</comment>
<proteinExistence type="predicted"/>
<feature type="chain" id="PRO_5020181894" description="Protochlamydia outer membrane protein domain-containing protein" evidence="1">
    <location>
        <begin position="25"/>
        <end position="394"/>
    </location>
</feature>
<evidence type="ECO:0000313" key="4">
    <source>
        <dbReference type="Proteomes" id="UP000307956"/>
    </source>
</evidence>
<dbReference type="OrthoDB" id="5566985at2"/>
<protein>
    <recommendedName>
        <fullName evidence="2">Protochlamydia outer membrane protein domain-containing protein</fullName>
    </recommendedName>
</protein>
<feature type="domain" description="Protochlamydia outer membrane protein" evidence="2">
    <location>
        <begin position="118"/>
        <end position="391"/>
    </location>
</feature>
<evidence type="ECO:0000259" key="2">
    <source>
        <dbReference type="Pfam" id="PF17251"/>
    </source>
</evidence>
<gene>
    <name evidence="3" type="ORF">E6O51_06895</name>
</gene>
<dbReference type="AlphaFoldDB" id="A0A4S4ATY5"/>
<dbReference type="InterPro" id="IPR035163">
    <property type="entry name" value="Pom"/>
</dbReference>
<dbReference type="RefSeq" id="WP_136384232.1">
    <property type="nucleotide sequence ID" value="NZ_SSOD01000004.1"/>
</dbReference>
<keyword evidence="4" id="KW-1185">Reference proteome</keyword>
<keyword evidence="1" id="KW-0732">Signal</keyword>
<name>A0A4S4ATY5_9RHOO</name>
<reference evidence="3 4" key="1">
    <citation type="submission" date="2019-04" db="EMBL/GenBank/DDBJ databases">
        <title>Azoarcus rhizosphaerae sp. nov. isolated from rhizosphere of Ficus religiosa.</title>
        <authorList>
            <person name="Lin S.-Y."/>
            <person name="Hameed A."/>
            <person name="Hsu Y.-H."/>
            <person name="Young C.-C."/>
        </authorList>
    </citation>
    <scope>NUCLEOTIDE SEQUENCE [LARGE SCALE GENOMIC DNA]</scope>
    <source>
        <strain evidence="3 4">CC-YHH848</strain>
    </source>
</reference>
<dbReference type="Gene3D" id="2.40.128.90">
    <property type="entry name" value="OMPT-like"/>
    <property type="match status" value="1"/>
</dbReference>
<feature type="signal peptide" evidence="1">
    <location>
        <begin position="1"/>
        <end position="24"/>
    </location>
</feature>
<dbReference type="Proteomes" id="UP000307956">
    <property type="component" value="Unassembled WGS sequence"/>
</dbReference>
<evidence type="ECO:0000313" key="3">
    <source>
        <dbReference type="EMBL" id="THF62679.1"/>
    </source>
</evidence>
<dbReference type="InterPro" id="IPR053724">
    <property type="entry name" value="OMP_A26_sf"/>
</dbReference>
<dbReference type="EMBL" id="SSOD01000004">
    <property type="protein sequence ID" value="THF62679.1"/>
    <property type="molecule type" value="Genomic_DNA"/>
</dbReference>
<sequence>MRTRPPFPTFALLLAGTAALPAGAMQMTIFDAGGKHQRVALETEPAPSATPSATPAPNAPRMTVMAQGGGQAHRSVALPAAGPAGEAPLAVFTVAAPAPAAAAEPPRGVESRLYAEARQESLDWRIGVPGQSPDVISELSWRGLRSAGLRWEGAVPLGTHWAVEGGLAYAESLSGEVRDSDYESDGRRDPWSVSESDARKSRLYDLHLGGRYRIGLAVPRGTALTLHGGLALHDRRLRIGRTEMIVSRPPATLPAGTTFDADSQYRVRWYGPYAGLGVQFALGPDLDLAVGYRHSWTKLKGRGHWALRSDFAQPDSFIHEANARLHEIDLSLAYRLDGGGQLLLGAHHLRSDSDRGRDDTRWAQDGGIGLGSAIDLKELRWRSTALRLGYSLDF</sequence>